<proteinExistence type="predicted"/>
<evidence type="ECO:0000313" key="3">
    <source>
        <dbReference type="Proteomes" id="UP000287756"/>
    </source>
</evidence>
<gene>
    <name evidence="2" type="ORF">HLI_02970</name>
</gene>
<evidence type="ECO:0000259" key="1">
    <source>
        <dbReference type="PROSITE" id="PS51186"/>
    </source>
</evidence>
<protein>
    <submittedName>
        <fullName evidence="2">N-acetyltransferase</fullName>
    </submittedName>
</protein>
<dbReference type="PROSITE" id="PS51186">
    <property type="entry name" value="GNAT"/>
    <property type="match status" value="1"/>
</dbReference>
<accession>A0A410M919</accession>
<keyword evidence="2" id="KW-0808">Transferase</keyword>
<dbReference type="SUPFAM" id="SSF55729">
    <property type="entry name" value="Acyl-CoA N-acyltransferases (Nat)"/>
    <property type="match status" value="1"/>
</dbReference>
<dbReference type="InterPro" id="IPR016181">
    <property type="entry name" value="Acyl_CoA_acyltransferase"/>
</dbReference>
<dbReference type="KEGG" id="hli:HLI_02970"/>
<organism evidence="2 3">
    <name type="scientific">Halobacillus litoralis</name>
    <dbReference type="NCBI Taxonomy" id="45668"/>
    <lineage>
        <taxon>Bacteria</taxon>
        <taxon>Bacillati</taxon>
        <taxon>Bacillota</taxon>
        <taxon>Bacilli</taxon>
        <taxon>Bacillales</taxon>
        <taxon>Bacillaceae</taxon>
        <taxon>Halobacillus</taxon>
    </lineage>
</organism>
<dbReference type="PANTHER" id="PTHR43415:SF4">
    <property type="entry name" value="N-ACETYLTRANSFERASE DOMAIN-CONTAINING PROTEIN"/>
    <property type="match status" value="1"/>
</dbReference>
<dbReference type="Gene3D" id="3.40.630.30">
    <property type="match status" value="1"/>
</dbReference>
<dbReference type="AlphaFoldDB" id="A0A410M919"/>
<dbReference type="Pfam" id="PF13302">
    <property type="entry name" value="Acetyltransf_3"/>
    <property type="match status" value="1"/>
</dbReference>
<reference evidence="2 3" key="1">
    <citation type="submission" date="2018-01" db="EMBL/GenBank/DDBJ databases">
        <title>The whole genome sequencing and assembly of Halobacillus litoralis ERB031 strain.</title>
        <authorList>
            <person name="Lee S.-J."/>
            <person name="Park M.-K."/>
            <person name="Kim J.-Y."/>
            <person name="Lee Y.-J."/>
            <person name="Yi H."/>
            <person name="Bahn Y.-S."/>
            <person name="Kim J.F."/>
            <person name="Lee D.-W."/>
        </authorList>
    </citation>
    <scope>NUCLEOTIDE SEQUENCE [LARGE SCALE GENOMIC DNA]</scope>
    <source>
        <strain evidence="2 3">ERB 031</strain>
    </source>
</reference>
<sequence length="250" mass="29593">MERASWNPLSFEKAIISIIQFTCHLCRVFLFYSQIIVFQTTPPRCDTIEEIAERRKALMQKTTKPLRLKGNLVLLRSIEEEDIPSLYQLIYGDGDPEWKKWDAPYYPLEPHTLDSYRSHERARKDRLRDSEPDSRLIIEVDGKIIGTVTYYWEHKPSLWLEVGIGIYDPDYWNGGYGSEALTLWIDQLFQVLPLARVGLTTWSRNERMMRVGEKLGMKIEGRMRKCRIYEGEYYDAIRMGVLREEWSKRS</sequence>
<evidence type="ECO:0000313" key="2">
    <source>
        <dbReference type="EMBL" id="QAS51244.1"/>
    </source>
</evidence>
<feature type="domain" description="N-acetyltransferase" evidence="1">
    <location>
        <begin position="73"/>
        <end position="244"/>
    </location>
</feature>
<dbReference type="GO" id="GO:0016747">
    <property type="term" value="F:acyltransferase activity, transferring groups other than amino-acyl groups"/>
    <property type="evidence" value="ECO:0007669"/>
    <property type="project" value="InterPro"/>
</dbReference>
<dbReference type="Proteomes" id="UP000287756">
    <property type="component" value="Chromosome"/>
</dbReference>
<dbReference type="OrthoDB" id="9795206at2"/>
<dbReference type="PANTHER" id="PTHR43415">
    <property type="entry name" value="SPERMIDINE N(1)-ACETYLTRANSFERASE"/>
    <property type="match status" value="1"/>
</dbReference>
<dbReference type="CDD" id="cd04301">
    <property type="entry name" value="NAT_SF"/>
    <property type="match status" value="1"/>
</dbReference>
<name>A0A410M919_9BACI</name>
<dbReference type="EMBL" id="CP026118">
    <property type="protein sequence ID" value="QAS51244.1"/>
    <property type="molecule type" value="Genomic_DNA"/>
</dbReference>
<dbReference type="InterPro" id="IPR000182">
    <property type="entry name" value="GNAT_dom"/>
</dbReference>